<gene>
    <name evidence="1" type="ORF">SCHCODRAFT_110015</name>
</gene>
<proteinExistence type="predicted"/>
<dbReference type="GeneID" id="9586880"/>
<dbReference type="VEuPathDB" id="FungiDB:SCHCODRAFT_02628235"/>
<sequence>MLADETHAGRVVNVAEQAKALNVAEHAKATGSSVLMMPEVEIPEHAGGRMSRIIARKGADEPVQRWWQLSSISALDILLSAPHI</sequence>
<protein>
    <submittedName>
        <fullName evidence="1">Uncharacterized protein</fullName>
    </submittedName>
</protein>
<dbReference type="EMBL" id="GL377307">
    <property type="protein sequence ID" value="EFI96154.1"/>
    <property type="molecule type" value="Genomic_DNA"/>
</dbReference>
<dbReference type="OrthoDB" id="10385719at2759"/>
<evidence type="ECO:0000313" key="1">
    <source>
        <dbReference type="EMBL" id="EFI96154.1"/>
    </source>
</evidence>
<keyword evidence="2" id="KW-1185">Reference proteome</keyword>
<dbReference type="HOGENOM" id="CLU_2528743_0_0_1"/>
<dbReference type="InParanoid" id="D8Q895"/>
<feature type="non-terminal residue" evidence="1">
    <location>
        <position position="84"/>
    </location>
</feature>
<organism evidence="2">
    <name type="scientific">Schizophyllum commune (strain H4-8 / FGSC 9210)</name>
    <name type="common">Split gill fungus</name>
    <dbReference type="NCBI Taxonomy" id="578458"/>
    <lineage>
        <taxon>Eukaryota</taxon>
        <taxon>Fungi</taxon>
        <taxon>Dikarya</taxon>
        <taxon>Basidiomycota</taxon>
        <taxon>Agaricomycotina</taxon>
        <taxon>Agaricomycetes</taxon>
        <taxon>Agaricomycetidae</taxon>
        <taxon>Agaricales</taxon>
        <taxon>Schizophyllaceae</taxon>
        <taxon>Schizophyllum</taxon>
    </lineage>
</organism>
<dbReference type="Proteomes" id="UP000007431">
    <property type="component" value="Unassembled WGS sequence"/>
</dbReference>
<reference evidence="1 2" key="1">
    <citation type="journal article" date="2010" name="Nat. Biotechnol.">
        <title>Genome sequence of the model mushroom Schizophyllum commune.</title>
        <authorList>
            <person name="Ohm R.A."/>
            <person name="de Jong J.F."/>
            <person name="Lugones L.G."/>
            <person name="Aerts A."/>
            <person name="Kothe E."/>
            <person name="Stajich J.E."/>
            <person name="de Vries R.P."/>
            <person name="Record E."/>
            <person name="Levasseur A."/>
            <person name="Baker S.E."/>
            <person name="Bartholomew K.A."/>
            <person name="Coutinho P.M."/>
            <person name="Erdmann S."/>
            <person name="Fowler T.J."/>
            <person name="Gathman A.C."/>
            <person name="Lombard V."/>
            <person name="Henrissat B."/>
            <person name="Knabe N."/>
            <person name="Kuees U."/>
            <person name="Lilly W.W."/>
            <person name="Lindquist E."/>
            <person name="Lucas S."/>
            <person name="Magnuson J.K."/>
            <person name="Piumi F."/>
            <person name="Raudaskoski M."/>
            <person name="Salamov A."/>
            <person name="Schmutz J."/>
            <person name="Schwarze F.W.M.R."/>
            <person name="vanKuyk P.A."/>
            <person name="Horton J.S."/>
            <person name="Grigoriev I.V."/>
            <person name="Woesten H.A.B."/>
        </authorList>
    </citation>
    <scope>NUCLEOTIDE SEQUENCE [LARGE SCALE GENOMIC DNA]</scope>
    <source>
        <strain evidence="2">H4-8 / FGSC 9210</strain>
    </source>
</reference>
<dbReference type="AlphaFoldDB" id="D8Q895"/>
<evidence type="ECO:0000313" key="2">
    <source>
        <dbReference type="Proteomes" id="UP000007431"/>
    </source>
</evidence>
<dbReference type="KEGG" id="scm:SCHCO_02628235"/>
<accession>D8Q895</accession>
<name>D8Q895_SCHCM</name>